<dbReference type="Gene3D" id="3.30.428.10">
    <property type="entry name" value="HIT-like"/>
    <property type="match status" value="1"/>
</dbReference>
<evidence type="ECO:0000259" key="3">
    <source>
        <dbReference type="PROSITE" id="PS51084"/>
    </source>
</evidence>
<dbReference type="InterPro" id="IPR011146">
    <property type="entry name" value="HIT-like"/>
</dbReference>
<dbReference type="PROSITE" id="PS51084">
    <property type="entry name" value="HIT_2"/>
    <property type="match status" value="1"/>
</dbReference>
<reference evidence="4 5" key="1">
    <citation type="submission" date="2018-06" db="EMBL/GenBank/DDBJ databases">
        <title>Extensive metabolic versatility and redundancy in microbially diverse, dynamic hydrothermal sediments.</title>
        <authorList>
            <person name="Dombrowski N."/>
            <person name="Teske A."/>
            <person name="Baker B.J."/>
        </authorList>
    </citation>
    <scope>NUCLEOTIDE SEQUENCE [LARGE SCALE GENOMIC DNA]</scope>
    <source>
        <strain evidence="4">B79_G16</strain>
    </source>
</reference>
<accession>A0A420ZBI1</accession>
<sequence>MEDSIFYKFAKGELKPDKIRFEDDKLLAFDDINPNAPTHILIIPKNRNLRSIVQMTSEDTKLLGSMIYRAKLLADELGLAENGYRLTINVGKWGGQVVPYLHLHLLGGAQLSGDLSQFTKAE</sequence>
<organism evidence="4 5">
    <name type="scientific">candidate division Kazan bacterium</name>
    <dbReference type="NCBI Taxonomy" id="2202143"/>
    <lineage>
        <taxon>Bacteria</taxon>
        <taxon>Bacteria division Kazan-3B-28</taxon>
    </lineage>
</organism>
<evidence type="ECO:0000313" key="5">
    <source>
        <dbReference type="Proteomes" id="UP000281261"/>
    </source>
</evidence>
<dbReference type="InterPro" id="IPR001310">
    <property type="entry name" value="Histidine_triad_HIT"/>
</dbReference>
<feature type="active site" description="Tele-AMP-histidine intermediate" evidence="1">
    <location>
        <position position="102"/>
    </location>
</feature>
<comment type="caution">
    <text evidence="4">The sequence shown here is derived from an EMBL/GenBank/DDBJ whole genome shotgun (WGS) entry which is preliminary data.</text>
</comment>
<dbReference type="InterPro" id="IPR036265">
    <property type="entry name" value="HIT-like_sf"/>
</dbReference>
<dbReference type="Pfam" id="PF01230">
    <property type="entry name" value="HIT"/>
    <property type="match status" value="1"/>
</dbReference>
<dbReference type="PANTHER" id="PTHR23089">
    <property type="entry name" value="HISTIDINE TRIAD HIT PROTEIN"/>
    <property type="match status" value="1"/>
</dbReference>
<dbReference type="EMBL" id="QMNG01000064">
    <property type="protein sequence ID" value="RLC36352.1"/>
    <property type="molecule type" value="Genomic_DNA"/>
</dbReference>
<dbReference type="InterPro" id="IPR019808">
    <property type="entry name" value="Histidine_triad_CS"/>
</dbReference>
<protein>
    <submittedName>
        <fullName evidence="4">Histidine triad nucleotide-binding protein</fullName>
    </submittedName>
</protein>
<dbReference type="Proteomes" id="UP000281261">
    <property type="component" value="Unassembled WGS sequence"/>
</dbReference>
<evidence type="ECO:0000313" key="4">
    <source>
        <dbReference type="EMBL" id="RLC36352.1"/>
    </source>
</evidence>
<comment type="caution">
    <text evidence="2">Lacks conserved residue(s) required for the propagation of feature annotation.</text>
</comment>
<evidence type="ECO:0000256" key="1">
    <source>
        <dbReference type="PIRSR" id="PIRSR601310-1"/>
    </source>
</evidence>
<dbReference type="GO" id="GO:0003824">
    <property type="term" value="F:catalytic activity"/>
    <property type="evidence" value="ECO:0007669"/>
    <property type="project" value="InterPro"/>
</dbReference>
<name>A0A420ZBI1_UNCK3</name>
<dbReference type="SUPFAM" id="SSF54197">
    <property type="entry name" value="HIT-like"/>
    <property type="match status" value="1"/>
</dbReference>
<dbReference type="PROSITE" id="PS00892">
    <property type="entry name" value="HIT_1"/>
    <property type="match status" value="1"/>
</dbReference>
<dbReference type="AlphaFoldDB" id="A0A420ZBI1"/>
<gene>
    <name evidence="4" type="ORF">DRH29_04720</name>
</gene>
<evidence type="ECO:0000256" key="2">
    <source>
        <dbReference type="PROSITE-ProRule" id="PRU00464"/>
    </source>
</evidence>
<feature type="domain" description="HIT" evidence="3">
    <location>
        <begin position="5"/>
        <end position="117"/>
    </location>
</feature>
<proteinExistence type="predicted"/>